<name>A0A9X2KEB4_9HYPH</name>
<dbReference type="Proteomes" id="UP001155220">
    <property type="component" value="Unassembled WGS sequence"/>
</dbReference>
<dbReference type="EMBL" id="JALHBS010000016">
    <property type="protein sequence ID" value="MCP3054085.1"/>
    <property type="molecule type" value="Genomic_DNA"/>
</dbReference>
<gene>
    <name evidence="1" type="ORF">MJ956_02835</name>
</gene>
<comment type="caution">
    <text evidence="1">The sequence shown here is derived from an EMBL/GenBank/DDBJ whole genome shotgun (WGS) entry which is preliminary data.</text>
</comment>
<proteinExistence type="predicted"/>
<organism evidence="1 2">
    <name type="scientific">Aurantimonas marianensis</name>
    <dbReference type="NCBI Taxonomy" id="2920428"/>
    <lineage>
        <taxon>Bacteria</taxon>
        <taxon>Pseudomonadati</taxon>
        <taxon>Pseudomonadota</taxon>
        <taxon>Alphaproteobacteria</taxon>
        <taxon>Hyphomicrobiales</taxon>
        <taxon>Aurantimonadaceae</taxon>
        <taxon>Aurantimonas</taxon>
    </lineage>
</organism>
<reference evidence="1" key="1">
    <citation type="submission" date="2022-03" db="EMBL/GenBank/DDBJ databases">
        <title>Aurantimonas Liuensis sp. Nov., isolated from the hadal seawater of the Mariana Trench.</title>
        <authorList>
            <person name="Liu R."/>
        </authorList>
    </citation>
    <scope>NUCLEOTIDE SEQUENCE</scope>
    <source>
        <strain evidence="1">LRZ36</strain>
    </source>
</reference>
<protein>
    <submittedName>
        <fullName evidence="1">Uncharacterized protein</fullName>
    </submittedName>
</protein>
<dbReference type="RefSeq" id="WP_253962964.1">
    <property type="nucleotide sequence ID" value="NZ_JALHBS010000016.1"/>
</dbReference>
<evidence type="ECO:0000313" key="1">
    <source>
        <dbReference type="EMBL" id="MCP3054085.1"/>
    </source>
</evidence>
<accession>A0A9X2KEB4</accession>
<evidence type="ECO:0000313" key="2">
    <source>
        <dbReference type="Proteomes" id="UP001155220"/>
    </source>
</evidence>
<dbReference type="AlphaFoldDB" id="A0A9X2KEB4"/>
<keyword evidence="2" id="KW-1185">Reference proteome</keyword>
<sequence length="116" mass="12361">MSTANTTRGVVTSITVTISYPDDSTKQTTIENPADKLKVLIFDEEFAAAMADAELISPEAVAEWTAPGKWQERHTFLVHGAGIEGAAAPIQASSKSGDGTCLICMCQFCENPVILK</sequence>